<reference evidence="2" key="1">
    <citation type="journal article" date="2008" name="Insect Biochem. Mol. Biol.">
        <title>The genome of a lepidopteran model insect, the silkworm Bombyx mori.</title>
        <authorList>
            <consortium name="International Silkworm Genome Consortium"/>
        </authorList>
    </citation>
    <scope>NUCLEOTIDE SEQUENCE [LARGE SCALE GENOMIC DNA]</scope>
    <source>
        <strain evidence="2">p50T</strain>
    </source>
</reference>
<dbReference type="EnsemblMetazoa" id="XM_038019799.1">
    <property type="protein sequence ID" value="XP_037875727.1"/>
    <property type="gene ID" value="LOC119630422"/>
</dbReference>
<evidence type="ECO:0000313" key="2">
    <source>
        <dbReference type="Proteomes" id="UP000005204"/>
    </source>
</evidence>
<sequence>MHQDSCRRAVVDDLDLEPISMYLQSASVHHFENTARHENPLIVAADDLLFADELKQTLENYLFGDMSTDLQGQAARR</sequence>
<reference evidence="1" key="2">
    <citation type="submission" date="2022-06" db="UniProtKB">
        <authorList>
            <consortium name="EnsemblMetazoa"/>
        </authorList>
    </citation>
    <scope>IDENTIFICATION</scope>
    <source>
        <strain evidence="1">p50T (Dazao)</strain>
    </source>
</reference>
<accession>A0A8R2R9Z0</accession>
<proteinExistence type="predicted"/>
<organism evidence="1 2">
    <name type="scientific">Bombyx mori</name>
    <name type="common">Silk moth</name>
    <dbReference type="NCBI Taxonomy" id="7091"/>
    <lineage>
        <taxon>Eukaryota</taxon>
        <taxon>Metazoa</taxon>
        <taxon>Ecdysozoa</taxon>
        <taxon>Arthropoda</taxon>
        <taxon>Hexapoda</taxon>
        <taxon>Insecta</taxon>
        <taxon>Pterygota</taxon>
        <taxon>Neoptera</taxon>
        <taxon>Endopterygota</taxon>
        <taxon>Lepidoptera</taxon>
        <taxon>Glossata</taxon>
        <taxon>Ditrysia</taxon>
        <taxon>Bombycoidea</taxon>
        <taxon>Bombycidae</taxon>
        <taxon>Bombycinae</taxon>
        <taxon>Bombyx</taxon>
    </lineage>
</organism>
<name>A0A8R2R9Z0_BOMMO</name>
<dbReference type="RefSeq" id="XP_037875727.1">
    <property type="nucleotide sequence ID" value="XM_038019799.2"/>
</dbReference>
<protein>
    <submittedName>
        <fullName evidence="1">Uncharacterized protein</fullName>
    </submittedName>
</protein>
<evidence type="ECO:0000313" key="1">
    <source>
        <dbReference type="EnsemblMetazoa" id="XP_037875727.1"/>
    </source>
</evidence>
<dbReference type="GeneID" id="119630422"/>
<dbReference type="AlphaFoldDB" id="A0A8R2R9Z0"/>
<dbReference type="KEGG" id="bmor:119630422"/>
<dbReference type="Proteomes" id="UP000005204">
    <property type="component" value="Unassembled WGS sequence"/>
</dbReference>
<keyword evidence="2" id="KW-1185">Reference proteome</keyword>